<evidence type="ECO:0000256" key="7">
    <source>
        <dbReference type="ARBA" id="ARBA00023173"/>
    </source>
</evidence>
<dbReference type="PANTHER" id="PTHR43427">
    <property type="entry name" value="CHLORIDE CHANNEL PROTEIN CLC-E"/>
    <property type="match status" value="1"/>
</dbReference>
<accession>A0A3E1J1I5</accession>
<keyword evidence="4 10" id="KW-1133">Transmembrane helix</keyword>
<dbReference type="GO" id="GO:0005254">
    <property type="term" value="F:chloride channel activity"/>
    <property type="evidence" value="ECO:0007669"/>
    <property type="project" value="UniProtKB-KW"/>
</dbReference>
<dbReference type="PRINTS" id="PR00762">
    <property type="entry name" value="CLCHANNEL"/>
</dbReference>
<keyword evidence="5" id="KW-0406">Ion transport</keyword>
<keyword evidence="9" id="KW-0407">Ion channel</keyword>
<feature type="transmembrane region" description="Helical" evidence="10">
    <location>
        <begin position="265"/>
        <end position="293"/>
    </location>
</feature>
<dbReference type="PANTHER" id="PTHR43427:SF6">
    <property type="entry name" value="CHLORIDE CHANNEL PROTEIN CLC-E"/>
    <property type="match status" value="1"/>
</dbReference>
<evidence type="ECO:0000256" key="6">
    <source>
        <dbReference type="ARBA" id="ARBA00023136"/>
    </source>
</evidence>
<dbReference type="AlphaFoldDB" id="A0A3E1J1I5"/>
<dbReference type="EMBL" id="LRTV01000001">
    <property type="protein sequence ID" value="RFD80219.1"/>
    <property type="molecule type" value="Genomic_DNA"/>
</dbReference>
<keyword evidence="7" id="KW-0869">Chloride channel</keyword>
<sequence length="477" mass="51464">MDSSDETKAESCYRFGRLLNFAIRVARFAAASVVLGLLTGLGATVLTLTFYAVQYLAFGSIESAKKTVFSSLPWYRYVLSCTIAMTIAAVAWYLLRKRENPPRILTIPQAVNGNSMPIFSTIAHVLLQIGIVGSGISIGREVAPRELAAMIAQHYSSIFHLSDKTQRILVASAAGAGLAAVYHAPLAGTVLSLGLLNKTQGVGFYAWLNRENGSVVANVVKNIARSERLYCLPFALVMNYISAFVVEFLLHHSSYYNIPQFSCAISWQICALAVAVGAVCGLIGYVFRLGIIWCRTHALRGMQMLCLMPVAGLIIGIAACWFPHIMGNGRSLSQLAFSVSSFPFVAAVPNIMKILLILAIMKMVVTLLVLRYGASGGVLQPSISTGACFGAILYTAFSSTFAISQVSAISVAIIGAASLLASSRKAPIMAWLLVAELVNAQFELLFLMLFAVIVSSCVSNCIEYFISHFCFTVTHTR</sequence>
<keyword evidence="3 10" id="KW-0812">Transmembrane</keyword>
<evidence type="ECO:0000256" key="10">
    <source>
        <dbReference type="SAM" id="Phobius"/>
    </source>
</evidence>
<evidence type="ECO:0000256" key="1">
    <source>
        <dbReference type="ARBA" id="ARBA00004141"/>
    </source>
</evidence>
<dbReference type="SUPFAM" id="SSF81340">
    <property type="entry name" value="Clc chloride channel"/>
    <property type="match status" value="1"/>
</dbReference>
<dbReference type="InterPro" id="IPR001807">
    <property type="entry name" value="ClC"/>
</dbReference>
<dbReference type="Proteomes" id="UP000259221">
    <property type="component" value="Unassembled WGS sequence"/>
</dbReference>
<name>A0A3E1J1I5_GARVA</name>
<evidence type="ECO:0000313" key="12">
    <source>
        <dbReference type="Proteomes" id="UP000259221"/>
    </source>
</evidence>
<feature type="transmembrane region" description="Helical" evidence="10">
    <location>
        <begin position="344"/>
        <end position="370"/>
    </location>
</feature>
<evidence type="ECO:0000256" key="3">
    <source>
        <dbReference type="ARBA" id="ARBA00022692"/>
    </source>
</evidence>
<feature type="transmembrane region" description="Helical" evidence="10">
    <location>
        <begin position="229"/>
        <end position="250"/>
    </location>
</feature>
<evidence type="ECO:0000256" key="8">
    <source>
        <dbReference type="ARBA" id="ARBA00023214"/>
    </source>
</evidence>
<dbReference type="GO" id="GO:0034707">
    <property type="term" value="C:chloride channel complex"/>
    <property type="evidence" value="ECO:0007669"/>
    <property type="project" value="UniProtKB-KW"/>
</dbReference>
<evidence type="ECO:0000256" key="4">
    <source>
        <dbReference type="ARBA" id="ARBA00022989"/>
    </source>
</evidence>
<keyword evidence="2" id="KW-0813">Transport</keyword>
<feature type="transmembrane region" description="Helical" evidence="10">
    <location>
        <begin position="74"/>
        <end position="95"/>
    </location>
</feature>
<proteinExistence type="predicted"/>
<dbReference type="RefSeq" id="WP_116711816.1">
    <property type="nucleotide sequence ID" value="NZ_LRTV01000001.1"/>
</dbReference>
<dbReference type="Pfam" id="PF00654">
    <property type="entry name" value="Voltage_CLC"/>
    <property type="match status" value="1"/>
</dbReference>
<dbReference type="InterPro" id="IPR050368">
    <property type="entry name" value="ClC-type_chloride_channel"/>
</dbReference>
<keyword evidence="8" id="KW-0868">Chloride</keyword>
<protein>
    <submittedName>
        <fullName evidence="11">Chemotaxis protein</fullName>
    </submittedName>
</protein>
<keyword evidence="6 10" id="KW-0472">Membrane</keyword>
<feature type="transmembrane region" description="Helical" evidence="10">
    <location>
        <begin position="28"/>
        <end position="54"/>
    </location>
</feature>
<evidence type="ECO:0000256" key="9">
    <source>
        <dbReference type="ARBA" id="ARBA00023303"/>
    </source>
</evidence>
<reference evidence="11 12" key="1">
    <citation type="submission" date="2016-02" db="EMBL/GenBank/DDBJ databases">
        <authorList>
            <person name="Alioto T."/>
            <person name="Alioto T."/>
        </authorList>
    </citation>
    <scope>NUCLEOTIDE SEQUENCE [LARGE SCALE GENOMIC DNA]</scope>
    <source>
        <strain evidence="11 12">NR010</strain>
    </source>
</reference>
<dbReference type="InterPro" id="IPR014743">
    <property type="entry name" value="Cl-channel_core"/>
</dbReference>
<feature type="transmembrane region" description="Helical" evidence="10">
    <location>
        <begin position="305"/>
        <end position="324"/>
    </location>
</feature>
<evidence type="ECO:0000256" key="5">
    <source>
        <dbReference type="ARBA" id="ARBA00023065"/>
    </source>
</evidence>
<comment type="subcellular location">
    <subcellularLocation>
        <location evidence="1">Membrane</location>
        <topology evidence="1">Multi-pass membrane protein</topology>
    </subcellularLocation>
</comment>
<evidence type="ECO:0000313" key="11">
    <source>
        <dbReference type="EMBL" id="RFD80219.1"/>
    </source>
</evidence>
<dbReference type="OrthoDB" id="3261015at2"/>
<evidence type="ECO:0000256" key="2">
    <source>
        <dbReference type="ARBA" id="ARBA00022448"/>
    </source>
</evidence>
<organism evidence="11 12">
    <name type="scientific">Gardnerella vaginalis</name>
    <dbReference type="NCBI Taxonomy" id="2702"/>
    <lineage>
        <taxon>Bacteria</taxon>
        <taxon>Bacillati</taxon>
        <taxon>Actinomycetota</taxon>
        <taxon>Actinomycetes</taxon>
        <taxon>Bifidobacteriales</taxon>
        <taxon>Bifidobacteriaceae</taxon>
        <taxon>Gardnerella</taxon>
    </lineage>
</organism>
<feature type="transmembrane region" description="Helical" evidence="10">
    <location>
        <begin position="377"/>
        <end position="397"/>
    </location>
</feature>
<gene>
    <name evidence="11" type="ORF">AXE77_01545</name>
</gene>
<feature type="transmembrane region" description="Helical" evidence="10">
    <location>
        <begin position="403"/>
        <end position="421"/>
    </location>
</feature>
<comment type="caution">
    <text evidence="11">The sequence shown here is derived from an EMBL/GenBank/DDBJ whole genome shotgun (WGS) entry which is preliminary data.</text>
</comment>
<dbReference type="Gene3D" id="1.10.3080.10">
    <property type="entry name" value="Clc chloride channel"/>
    <property type="match status" value="1"/>
</dbReference>